<feature type="compositionally biased region" description="Basic and acidic residues" evidence="1">
    <location>
        <begin position="1"/>
        <end position="11"/>
    </location>
</feature>
<dbReference type="AlphaFoldDB" id="A0A8C6N2A5"/>
<dbReference type="GeneTree" id="ENSGT00940000156404"/>
<sequence>MESLDRRRTGSEQEEGFGVQSRRATDLGMVPNLRRSNSSLCKSRRFLCSFSSEKQENLSSWIPENIKKKECVYFVESSKLSDAGSASLWLLWLLKLHNQVCQHPGVLTG</sequence>
<evidence type="ECO:0000313" key="3">
    <source>
        <dbReference type="Proteomes" id="UP000694415"/>
    </source>
</evidence>
<reference evidence="2" key="1">
    <citation type="submission" date="2025-08" db="UniProtKB">
        <authorList>
            <consortium name="Ensembl"/>
        </authorList>
    </citation>
    <scope>IDENTIFICATION</scope>
</reference>
<accession>A0A8C6N2A5</accession>
<dbReference type="Ensembl" id="ENSMSIT00000037898.1">
    <property type="protein sequence ID" value="ENSMSIP00000030083.1"/>
    <property type="gene ID" value="ENSMSIG00000025139.1"/>
</dbReference>
<evidence type="ECO:0000256" key="1">
    <source>
        <dbReference type="SAM" id="MobiDB-lite"/>
    </source>
</evidence>
<organism evidence="2 3">
    <name type="scientific">Mus spicilegus</name>
    <name type="common">Mound-building mouse</name>
    <dbReference type="NCBI Taxonomy" id="10103"/>
    <lineage>
        <taxon>Eukaryota</taxon>
        <taxon>Metazoa</taxon>
        <taxon>Chordata</taxon>
        <taxon>Craniata</taxon>
        <taxon>Vertebrata</taxon>
        <taxon>Euteleostomi</taxon>
        <taxon>Mammalia</taxon>
        <taxon>Eutheria</taxon>
        <taxon>Euarchontoglires</taxon>
        <taxon>Glires</taxon>
        <taxon>Rodentia</taxon>
        <taxon>Myomorpha</taxon>
        <taxon>Muroidea</taxon>
        <taxon>Muridae</taxon>
        <taxon>Murinae</taxon>
        <taxon>Mus</taxon>
        <taxon>Mus</taxon>
    </lineage>
</organism>
<reference evidence="2" key="2">
    <citation type="submission" date="2025-09" db="UniProtKB">
        <authorList>
            <consortium name="Ensembl"/>
        </authorList>
    </citation>
    <scope>IDENTIFICATION</scope>
</reference>
<name>A0A8C6N2A5_MUSSI</name>
<protein>
    <submittedName>
        <fullName evidence="2">Transient receptor potential cation channel, subfamily M, member 2</fullName>
    </submittedName>
</protein>
<dbReference type="SMR" id="A0A8C6N2A5"/>
<evidence type="ECO:0000313" key="2">
    <source>
        <dbReference type="Ensembl" id="ENSMSIP00000030083.1"/>
    </source>
</evidence>
<proteinExistence type="predicted"/>
<dbReference type="Proteomes" id="UP000694415">
    <property type="component" value="Unplaced"/>
</dbReference>
<keyword evidence="3" id="KW-1185">Reference proteome</keyword>
<feature type="region of interest" description="Disordered" evidence="1">
    <location>
        <begin position="1"/>
        <end position="23"/>
    </location>
</feature>